<keyword evidence="9" id="KW-1185">Reference proteome</keyword>
<dbReference type="PROSITE" id="PS50294">
    <property type="entry name" value="WD_REPEATS_REGION"/>
    <property type="match status" value="1"/>
</dbReference>
<keyword evidence="3" id="KW-0677">Repeat</keyword>
<organism evidence="8 9">
    <name type="scientific">Leishmania major</name>
    <dbReference type="NCBI Taxonomy" id="5664"/>
    <lineage>
        <taxon>Eukaryota</taxon>
        <taxon>Discoba</taxon>
        <taxon>Euglenozoa</taxon>
        <taxon>Kinetoplastea</taxon>
        <taxon>Metakinetoplastina</taxon>
        <taxon>Trypanosomatida</taxon>
        <taxon>Trypanosomatidae</taxon>
        <taxon>Leishmaniinae</taxon>
        <taxon>Leishmania</taxon>
    </lineage>
</organism>
<accession>Q4Q4D2</accession>
<comment type="subcellular location">
    <subcellularLocation>
        <location evidence="1">Nucleus</location>
        <location evidence="1">Nucleolus</location>
    </subcellularLocation>
</comment>
<dbReference type="EMBL" id="FR796429">
    <property type="protein sequence ID" value="CAJ06087.1"/>
    <property type="molecule type" value="Genomic_DNA"/>
</dbReference>
<dbReference type="eggNOG" id="KOG0772">
    <property type="taxonomic scope" value="Eukaryota"/>
</dbReference>
<dbReference type="GeneID" id="5654466"/>
<dbReference type="AlphaFoldDB" id="Q4Q4D2"/>
<dbReference type="OMA" id="WDSRVKY"/>
<evidence type="ECO:0000256" key="7">
    <source>
        <dbReference type="SAM" id="MobiDB-lite"/>
    </source>
</evidence>
<reference evidence="8 9" key="1">
    <citation type="journal article" date="2005" name="Science">
        <title>The genome of the kinetoplastid parasite, Leishmania major.</title>
        <authorList>
            <person name="Ivens A.C."/>
            <person name="Peacock C.S."/>
            <person name="Worthey E.A."/>
            <person name="Murphy L."/>
            <person name="Aggarwal G."/>
            <person name="Berriman M."/>
            <person name="Sisk E."/>
            <person name="Rajandream M.A."/>
            <person name="Adlem E."/>
            <person name="Aert R."/>
            <person name="Anupama A."/>
            <person name="Apostolou Z."/>
            <person name="Attipoe P."/>
            <person name="Bason N."/>
            <person name="Bauser C."/>
            <person name="Beck A."/>
            <person name="Beverley S.M."/>
            <person name="Bianchettin G."/>
            <person name="Borzym K."/>
            <person name="Bothe G."/>
            <person name="Bruschi C.V."/>
            <person name="Collins M."/>
            <person name="Cadag E."/>
            <person name="Ciarloni L."/>
            <person name="Clayton C."/>
            <person name="Coulson R.M."/>
            <person name="Cronin A."/>
            <person name="Cruz A.K."/>
            <person name="Davies R.M."/>
            <person name="De Gaudenzi J."/>
            <person name="Dobson D.E."/>
            <person name="Duesterhoeft A."/>
            <person name="Fazelina G."/>
            <person name="Fosker N."/>
            <person name="Frasch A.C."/>
            <person name="Fraser A."/>
            <person name="Fuchs M."/>
            <person name="Gabel C."/>
            <person name="Goble A."/>
            <person name="Goffeau A."/>
            <person name="Harris D."/>
            <person name="Hertz-Fowler C."/>
            <person name="Hilbert H."/>
            <person name="Horn D."/>
            <person name="Huang Y."/>
            <person name="Klages S."/>
            <person name="Knights A."/>
            <person name="Kube M."/>
            <person name="Larke N."/>
            <person name="Litvin L."/>
            <person name="Lord A."/>
            <person name="Louie T."/>
            <person name="Marra M."/>
            <person name="Masuy D."/>
            <person name="Matthews K."/>
            <person name="Michaeli S."/>
            <person name="Mottram J.C."/>
            <person name="Muller-Auer S."/>
            <person name="Munden H."/>
            <person name="Nelson S."/>
            <person name="Norbertczak H."/>
            <person name="Oliver K."/>
            <person name="O'neil S."/>
            <person name="Pentony M."/>
            <person name="Pohl T.M."/>
            <person name="Price C."/>
            <person name="Purnelle B."/>
            <person name="Quail M.A."/>
            <person name="Rabbinowitsch E."/>
            <person name="Reinhardt R."/>
            <person name="Rieger M."/>
            <person name="Rinta J."/>
            <person name="Robben J."/>
            <person name="Robertson L."/>
            <person name="Ruiz J.C."/>
            <person name="Rutter S."/>
            <person name="Saunders D."/>
            <person name="Schafer M."/>
            <person name="Schein J."/>
            <person name="Schwartz D.C."/>
            <person name="Seeger K."/>
            <person name="Seyler A."/>
            <person name="Sharp S."/>
            <person name="Shin H."/>
            <person name="Sivam D."/>
            <person name="Squares R."/>
            <person name="Squares S."/>
            <person name="Tosato V."/>
            <person name="Vogt C."/>
            <person name="Volckaert G."/>
            <person name="Wambutt R."/>
            <person name="Warren T."/>
            <person name="Wedler H."/>
            <person name="Woodward J."/>
            <person name="Zhou S."/>
            <person name="Zimmermann W."/>
            <person name="Smith D.F."/>
            <person name="Blackwell J.M."/>
            <person name="Stuart K.D."/>
            <person name="Barrell B."/>
            <person name="Myler P.J."/>
        </authorList>
    </citation>
    <scope>NUCLEOTIDE SEQUENCE [LARGE SCALE GENOMIC DNA]</scope>
    <source>
        <strain evidence="9">MHOM/IL/81/Friedlin</strain>
    </source>
</reference>
<feature type="repeat" description="WD" evidence="6">
    <location>
        <begin position="309"/>
        <end position="325"/>
    </location>
</feature>
<dbReference type="GO" id="GO:1990904">
    <property type="term" value="C:ribonucleoprotein complex"/>
    <property type="evidence" value="ECO:0007669"/>
    <property type="project" value="UniProtKB-KW"/>
</dbReference>
<dbReference type="VEuPathDB" id="TriTrypDB:LMJSD75_330013900"/>
<proteinExistence type="predicted"/>
<evidence type="ECO:0000256" key="6">
    <source>
        <dbReference type="PROSITE-ProRule" id="PRU00221"/>
    </source>
</evidence>
<keyword evidence="5" id="KW-0687">Ribonucleoprotein</keyword>
<dbReference type="Pfam" id="PF00400">
    <property type="entry name" value="WD40"/>
    <property type="match status" value="3"/>
</dbReference>
<protein>
    <submittedName>
        <fullName evidence="8">Uncharacterized protein</fullName>
    </submittedName>
</protein>
<dbReference type="PROSITE" id="PS50082">
    <property type="entry name" value="WD_REPEATS_2"/>
    <property type="match status" value="2"/>
</dbReference>
<dbReference type="VEuPathDB" id="TriTrypDB:LMJLV39_330014100"/>
<dbReference type="GO" id="GO:0006364">
    <property type="term" value="P:rRNA processing"/>
    <property type="evidence" value="ECO:0000318"/>
    <property type="project" value="GO_Central"/>
</dbReference>
<dbReference type="PRINTS" id="PR00320">
    <property type="entry name" value="GPROTEINBRPT"/>
</dbReference>
<keyword evidence="4" id="KW-0539">Nucleus</keyword>
<dbReference type="STRING" id="5664.Q4Q4D2"/>
<sequence length="559" mass="58947">MMLHTRRTVYSCICVHTHTHTHTCGCPPPTLSQKKKRSRLFMSSSSGDEYDPAEVTVHTTVASPSLSDTVVPSAAPFLRSAAGNASAATVAAAPALASLPKTAASVLPSSSSPTPPNTGNDVDGGYRLHSNIKGRIRCLTLNTAGTTLCAGSEDGQLCMWDFTVPLKSYRVQPTRVLTPFVNRISGLQPIIALTCASDDSYFVACQDGDSPVLVRASGEQLGYCAIGERGLMDVIQCKGHRAPVTCVAAHTHDAAAFFTGSQDGTVRLWNTATFKQRSVYAVKHGSGQLTDTHAVESVASLDSFHNGLGRVFASGGQDGRVQIWDSRVKYRPGGAIATVDMYAAAAPAGPDKVTEDPFMEKHVGGMMELHQKDAGASNASGSYGLAVRLGSAVKIIDLRQLSHSDGTTAPKAVLQEAATGLPHVLDTSALSIGRGGGSSTMMTCTSRVGYRHTKGGHVVQYRYADGDRLVPTLVWRAGKQDEDVLCACADISRADGCVFAGLSSGDVVVHGAFSSGAAAPQPMEAWLQTRPQREGYERAVGVKAPRAVEDDADLLRDLF</sequence>
<evidence type="ECO:0000256" key="3">
    <source>
        <dbReference type="ARBA" id="ARBA00022737"/>
    </source>
</evidence>
<dbReference type="Proteomes" id="UP000000542">
    <property type="component" value="Chromosome 33"/>
</dbReference>
<dbReference type="GO" id="GO:0045943">
    <property type="term" value="P:positive regulation of transcription by RNA polymerase I"/>
    <property type="evidence" value="ECO:0000318"/>
    <property type="project" value="GO_Central"/>
</dbReference>
<keyword evidence="2 6" id="KW-0853">WD repeat</keyword>
<dbReference type="RefSeq" id="XP_001685816.1">
    <property type="nucleotide sequence ID" value="XM_001685764.1"/>
</dbReference>
<dbReference type="InterPro" id="IPR015943">
    <property type="entry name" value="WD40/YVTN_repeat-like_dom_sf"/>
</dbReference>
<dbReference type="PANTHER" id="PTHR19924:SF27">
    <property type="match status" value="1"/>
</dbReference>
<feature type="region of interest" description="Disordered" evidence="7">
    <location>
        <begin position="105"/>
        <end position="126"/>
    </location>
</feature>
<dbReference type="GO" id="GO:0005737">
    <property type="term" value="C:cytoplasm"/>
    <property type="evidence" value="ECO:0000266"/>
    <property type="project" value="GeneDB"/>
</dbReference>
<reference evidence="8 9" key="2">
    <citation type="journal article" date="2011" name="Genome Res.">
        <title>Chromosome and gene copy number variation allow major structural change between species and strains of Leishmania.</title>
        <authorList>
            <person name="Rogers M.B."/>
            <person name="Hilley J.D."/>
            <person name="Dickens N.J."/>
            <person name="Wilkes J."/>
            <person name="Bates P.A."/>
            <person name="Depledge D.P."/>
            <person name="Harris D."/>
            <person name="Her Y."/>
            <person name="Herzyk P."/>
            <person name="Imamura H."/>
            <person name="Otto T.D."/>
            <person name="Sanders M."/>
            <person name="Seeger K."/>
            <person name="Dujardin J.C."/>
            <person name="Berriman M."/>
            <person name="Smith D.F."/>
            <person name="Hertz-Fowler C."/>
            <person name="Mottram J.C."/>
        </authorList>
    </citation>
    <scope>NUCLEOTIDE SEQUENCE [LARGE SCALE GENOMIC DNA]</scope>
    <source>
        <strain evidence="9">MHOM/IL/81/Friedlin</strain>
    </source>
</reference>
<evidence type="ECO:0000313" key="9">
    <source>
        <dbReference type="Proteomes" id="UP000000542"/>
    </source>
</evidence>
<gene>
    <name evidence="8" type="ORF">LMJF_33_0730</name>
</gene>
<dbReference type="InParanoid" id="Q4Q4D2"/>
<dbReference type="InterPro" id="IPR036322">
    <property type="entry name" value="WD40_repeat_dom_sf"/>
</dbReference>
<dbReference type="VEuPathDB" id="TriTrypDB:LMJFC_330014900"/>
<dbReference type="InterPro" id="IPR020472">
    <property type="entry name" value="WD40_PAC1"/>
</dbReference>
<dbReference type="PANTHER" id="PTHR19924">
    <property type="entry name" value="UTP15 U3 SMALL NUCLEOLAR RNA-ASSOCIATED PROTEIN 15 FAMILY MEMBER"/>
    <property type="match status" value="1"/>
</dbReference>
<evidence type="ECO:0000256" key="4">
    <source>
        <dbReference type="ARBA" id="ARBA00023242"/>
    </source>
</evidence>
<dbReference type="HOGENOM" id="CLU_487887_0_0_1"/>
<evidence type="ECO:0000256" key="1">
    <source>
        <dbReference type="ARBA" id="ARBA00004604"/>
    </source>
</evidence>
<dbReference type="SUPFAM" id="SSF50978">
    <property type="entry name" value="WD40 repeat-like"/>
    <property type="match status" value="1"/>
</dbReference>
<evidence type="ECO:0000256" key="2">
    <source>
        <dbReference type="ARBA" id="ARBA00022574"/>
    </source>
</evidence>
<dbReference type="GO" id="GO:0005654">
    <property type="term" value="C:nucleoplasm"/>
    <property type="evidence" value="ECO:0000266"/>
    <property type="project" value="GeneDB"/>
</dbReference>
<evidence type="ECO:0000256" key="5">
    <source>
        <dbReference type="ARBA" id="ARBA00023274"/>
    </source>
</evidence>
<dbReference type="GO" id="GO:0005730">
    <property type="term" value="C:nucleolus"/>
    <property type="evidence" value="ECO:0000318"/>
    <property type="project" value="GO_Central"/>
</dbReference>
<dbReference type="VEuPathDB" id="TriTrypDB:LmjF.33.0730"/>
<dbReference type="KEGG" id="lma:LMJF_33_0730"/>
<evidence type="ECO:0000313" key="8">
    <source>
        <dbReference type="EMBL" id="CAJ06087.1"/>
    </source>
</evidence>
<dbReference type="InterPro" id="IPR001680">
    <property type="entry name" value="WD40_rpt"/>
</dbReference>
<dbReference type="Gene3D" id="2.130.10.10">
    <property type="entry name" value="YVTN repeat-like/Quinoprotein amine dehydrogenase"/>
    <property type="match status" value="1"/>
</dbReference>
<dbReference type="SMART" id="SM00320">
    <property type="entry name" value="WD40"/>
    <property type="match status" value="3"/>
</dbReference>
<name>Q4Q4D2_LEIMA</name>
<feature type="repeat" description="WD" evidence="6">
    <location>
        <begin position="237"/>
        <end position="279"/>
    </location>
</feature>
<dbReference type="FunFam" id="2.130.10.10:FF:002242">
    <property type="entry name" value="Uncharacterized protein"/>
    <property type="match status" value="1"/>
</dbReference>